<organism evidence="4 5">
    <name type="scientific">Desulfoglaeba alkanexedens ALDC</name>
    <dbReference type="NCBI Taxonomy" id="980445"/>
    <lineage>
        <taxon>Bacteria</taxon>
        <taxon>Pseudomonadati</taxon>
        <taxon>Thermodesulfobacteriota</taxon>
        <taxon>Syntrophobacteria</taxon>
        <taxon>Syntrophobacterales</taxon>
        <taxon>Syntrophobacteraceae</taxon>
        <taxon>Desulfoglaeba</taxon>
    </lineage>
</organism>
<dbReference type="Pfam" id="PF00011">
    <property type="entry name" value="HSP20"/>
    <property type="match status" value="1"/>
</dbReference>
<dbReference type="InterPro" id="IPR008978">
    <property type="entry name" value="HSP20-like_chaperone"/>
</dbReference>
<dbReference type="InterPro" id="IPR031107">
    <property type="entry name" value="Small_HSP"/>
</dbReference>
<proteinExistence type="inferred from homology"/>
<dbReference type="KEGG" id="dax:FDQ92_05950"/>
<reference evidence="4 5" key="2">
    <citation type="submission" date="2019-05" db="EMBL/GenBank/DDBJ databases">
        <authorList>
            <person name="Suflita J.M."/>
            <person name="Marks C.R."/>
        </authorList>
    </citation>
    <scope>NUCLEOTIDE SEQUENCE [LARGE SCALE GENOMIC DNA]</scope>
    <source>
        <strain evidence="4 5">ALDC</strain>
    </source>
</reference>
<gene>
    <name evidence="4" type="ORF">FDQ92_05950</name>
</gene>
<dbReference type="SUPFAM" id="SSF49764">
    <property type="entry name" value="HSP20-like chaperones"/>
    <property type="match status" value="1"/>
</dbReference>
<dbReference type="InterPro" id="IPR002068">
    <property type="entry name" value="A-crystallin/Hsp20_dom"/>
</dbReference>
<dbReference type="PROSITE" id="PS01031">
    <property type="entry name" value="SHSP"/>
    <property type="match status" value="1"/>
</dbReference>
<dbReference type="EMBL" id="CP040098">
    <property type="protein sequence ID" value="QCQ21764.1"/>
    <property type="molecule type" value="Genomic_DNA"/>
</dbReference>
<dbReference type="PANTHER" id="PTHR11527">
    <property type="entry name" value="HEAT-SHOCK PROTEIN 20 FAMILY MEMBER"/>
    <property type="match status" value="1"/>
</dbReference>
<reference evidence="4 5" key="1">
    <citation type="submission" date="2019-05" db="EMBL/GenBank/DDBJ databases">
        <title>The Complete Genome Sequence of the n-alkane-degrading Desulfoglaeba alkanexedens ALDC reveals multiple alkylsuccinate synthase gene clusters.</title>
        <authorList>
            <person name="Callaghan A.V."/>
            <person name="Davidova I.A."/>
            <person name="Duncan K.E."/>
            <person name="Morris B."/>
            <person name="McInerney M.J."/>
        </authorList>
    </citation>
    <scope>NUCLEOTIDE SEQUENCE [LARGE SCALE GENOMIC DNA]</scope>
    <source>
        <strain evidence="4 5">ALDC</strain>
    </source>
</reference>
<comment type="similarity">
    <text evidence="1 2">Belongs to the small heat shock protein (HSP20) family.</text>
</comment>
<dbReference type="Proteomes" id="UP000298602">
    <property type="component" value="Chromosome"/>
</dbReference>
<evidence type="ECO:0000313" key="5">
    <source>
        <dbReference type="Proteomes" id="UP000298602"/>
    </source>
</evidence>
<evidence type="ECO:0000256" key="2">
    <source>
        <dbReference type="RuleBase" id="RU003616"/>
    </source>
</evidence>
<evidence type="ECO:0000259" key="3">
    <source>
        <dbReference type="PROSITE" id="PS01031"/>
    </source>
</evidence>
<name>A0A4P8L229_9BACT</name>
<evidence type="ECO:0000313" key="4">
    <source>
        <dbReference type="EMBL" id="QCQ21764.1"/>
    </source>
</evidence>
<dbReference type="CDD" id="cd06464">
    <property type="entry name" value="ACD_sHsps-like"/>
    <property type="match status" value="1"/>
</dbReference>
<feature type="domain" description="SHSP" evidence="3">
    <location>
        <begin position="43"/>
        <end position="154"/>
    </location>
</feature>
<dbReference type="OrthoDB" id="9811615at2"/>
<protein>
    <submittedName>
        <fullName evidence="4">Hsp20/alpha crystallin family protein</fullName>
    </submittedName>
</protein>
<evidence type="ECO:0000256" key="1">
    <source>
        <dbReference type="PROSITE-ProRule" id="PRU00285"/>
    </source>
</evidence>
<keyword evidence="5" id="KW-1185">Reference proteome</keyword>
<accession>A0A4P8L229</accession>
<dbReference type="AlphaFoldDB" id="A0A4P8L229"/>
<sequence length="154" mass="17272">MERTGVVKASRQGIMDELLQMKQRMDTLYSESVKSVRHASAEAPEALWVPPTDVWETEEEWTAVLDLPGVDQTDLKVQIKGEVLTVSGRRNSRRRPFEAKAIQNERPQGFFKTRLMVPADAASDKVDAELCQGILTVRIPKISQNHKKITVGSA</sequence>
<dbReference type="Gene3D" id="2.60.40.790">
    <property type="match status" value="1"/>
</dbReference>